<organism evidence="1">
    <name type="scientific">Chromera velia CCMP2878</name>
    <dbReference type="NCBI Taxonomy" id="1169474"/>
    <lineage>
        <taxon>Eukaryota</taxon>
        <taxon>Sar</taxon>
        <taxon>Alveolata</taxon>
        <taxon>Colpodellida</taxon>
        <taxon>Chromeraceae</taxon>
        <taxon>Chromera</taxon>
    </lineage>
</organism>
<sequence length="235" mass="26963">MPRLFPNSPDLSLPACLVATLSQVTVSTPYFSNEQVGRFPAARSIVDFTFTDGASKRPFAFHLLHDADLYPPNIEEEDGEDDEYYWLFLRVWDCSDCSTERKDAAIKADKTFLRVQQERDPQPPQQAAALSAVRFKVELWNWSSTRWESNDITRWRKTAANGGIEENSVSNSRLRSCEKQERESHHYTELPLTDGVKNGVLSGPFLVCRVEVLKYLDWVPASRKQKEMERGNLMN</sequence>
<dbReference type="AlphaFoldDB" id="A0A0G4H5T2"/>
<reference evidence="1" key="1">
    <citation type="submission" date="2014-11" db="EMBL/GenBank/DDBJ databases">
        <authorList>
            <person name="Otto D Thomas"/>
            <person name="Naeem Raeece"/>
        </authorList>
    </citation>
    <scope>NUCLEOTIDE SEQUENCE</scope>
</reference>
<accession>A0A0G4H5T2</accession>
<protein>
    <submittedName>
        <fullName evidence="1">Uncharacterized protein</fullName>
    </submittedName>
</protein>
<dbReference type="VEuPathDB" id="CryptoDB:Cvel_24795"/>
<dbReference type="EMBL" id="CDMZ01001910">
    <property type="protein sequence ID" value="CEM39180.1"/>
    <property type="molecule type" value="Genomic_DNA"/>
</dbReference>
<name>A0A0G4H5T2_9ALVE</name>
<proteinExistence type="predicted"/>
<gene>
    <name evidence="1" type="ORF">Cvel_24795</name>
</gene>
<evidence type="ECO:0000313" key="1">
    <source>
        <dbReference type="EMBL" id="CEM39180.1"/>
    </source>
</evidence>
<dbReference type="PhylomeDB" id="A0A0G4H5T2"/>